<organism evidence="2 3">
    <name type="scientific">Dryococelus australis</name>
    <dbReference type="NCBI Taxonomy" id="614101"/>
    <lineage>
        <taxon>Eukaryota</taxon>
        <taxon>Metazoa</taxon>
        <taxon>Ecdysozoa</taxon>
        <taxon>Arthropoda</taxon>
        <taxon>Hexapoda</taxon>
        <taxon>Insecta</taxon>
        <taxon>Pterygota</taxon>
        <taxon>Neoptera</taxon>
        <taxon>Polyneoptera</taxon>
        <taxon>Phasmatodea</taxon>
        <taxon>Verophasmatodea</taxon>
        <taxon>Anareolatae</taxon>
        <taxon>Phasmatidae</taxon>
        <taxon>Eurycanthinae</taxon>
        <taxon>Dryococelus</taxon>
    </lineage>
</organism>
<comment type="caution">
    <text evidence="2">The sequence shown here is derived from an EMBL/GenBank/DDBJ whole genome shotgun (WGS) entry which is preliminary data.</text>
</comment>
<keyword evidence="3" id="KW-1185">Reference proteome</keyword>
<evidence type="ECO:0000313" key="2">
    <source>
        <dbReference type="EMBL" id="KAJ8883934.1"/>
    </source>
</evidence>
<evidence type="ECO:0000256" key="1">
    <source>
        <dbReference type="SAM" id="MobiDB-lite"/>
    </source>
</evidence>
<accession>A0ABQ9HHX1</accession>
<sequence length="142" mass="15632">MSNPPKPRSDDGQSQWRPPKYQLSGRSTVFGGSDTVPDAYEIPIFPAGNHPPAVARNKQAHSWESCGTMPLVGGFSRGYTVSPAPSFRCRSIFTSITHVDSQDLAARGITDPRVRDQRPRCQRSVSQGQKADRGQESKTYNL</sequence>
<feature type="compositionally biased region" description="Basic and acidic residues" evidence="1">
    <location>
        <begin position="110"/>
        <end position="119"/>
    </location>
</feature>
<proteinExistence type="predicted"/>
<dbReference type="EMBL" id="JARBHB010000005">
    <property type="protein sequence ID" value="KAJ8883934.1"/>
    <property type="molecule type" value="Genomic_DNA"/>
</dbReference>
<gene>
    <name evidence="2" type="ORF">PR048_015789</name>
</gene>
<name>A0ABQ9HHX1_9NEOP</name>
<reference evidence="2 3" key="1">
    <citation type="submission" date="2023-02" db="EMBL/GenBank/DDBJ databases">
        <title>LHISI_Scaffold_Assembly.</title>
        <authorList>
            <person name="Stuart O.P."/>
            <person name="Cleave R."/>
            <person name="Magrath M.J.L."/>
            <person name="Mikheyev A.S."/>
        </authorList>
    </citation>
    <scope>NUCLEOTIDE SEQUENCE [LARGE SCALE GENOMIC DNA]</scope>
    <source>
        <strain evidence="2">Daus_M_001</strain>
        <tissue evidence="2">Leg muscle</tissue>
    </source>
</reference>
<feature type="region of interest" description="Disordered" evidence="1">
    <location>
        <begin position="1"/>
        <end position="32"/>
    </location>
</feature>
<dbReference type="Proteomes" id="UP001159363">
    <property type="component" value="Chromosome 4"/>
</dbReference>
<feature type="region of interest" description="Disordered" evidence="1">
    <location>
        <begin position="107"/>
        <end position="142"/>
    </location>
</feature>
<evidence type="ECO:0000313" key="3">
    <source>
        <dbReference type="Proteomes" id="UP001159363"/>
    </source>
</evidence>
<protein>
    <submittedName>
        <fullName evidence="2">Uncharacterized protein</fullName>
    </submittedName>
</protein>